<comment type="cofactor">
    <cofactor evidence="2">
        <name>[3Fe-4S] cluster</name>
        <dbReference type="ChEBI" id="CHEBI:21137"/>
    </cofactor>
</comment>
<dbReference type="GO" id="GO:0006537">
    <property type="term" value="P:glutamate biosynthetic process"/>
    <property type="evidence" value="ECO:0007669"/>
    <property type="project" value="UniProtKB-KW"/>
</dbReference>
<dbReference type="PROSITE" id="PS51278">
    <property type="entry name" value="GATASE_TYPE_2"/>
    <property type="match status" value="1"/>
</dbReference>
<evidence type="ECO:0000256" key="2">
    <source>
        <dbReference type="ARBA" id="ARBA00001927"/>
    </source>
</evidence>
<dbReference type="EC" id="1.4.1.13" evidence="5"/>
<keyword evidence="23" id="KW-1185">Reference proteome</keyword>
<reference evidence="22 23" key="1">
    <citation type="journal article" date="2012" name="J. Bacteriol.">
        <title>Genome Sequence of the Halotolerant Bacterium Imtechella halotolerans K1T.</title>
        <authorList>
            <person name="Kumar S."/>
            <person name="Vikram S."/>
            <person name="Subramanian S."/>
            <person name="Raghava G.P."/>
            <person name="Pinnaka A.K."/>
        </authorList>
    </citation>
    <scope>NUCLEOTIDE SEQUENCE [LARGE SCALE GENOMIC DNA]</scope>
    <source>
        <strain evidence="22 23">K1</strain>
    </source>
</reference>
<dbReference type="PANTHER" id="PTHR11938:SF133">
    <property type="entry name" value="GLUTAMATE SYNTHASE (NADH)"/>
    <property type="match status" value="1"/>
</dbReference>
<dbReference type="Proteomes" id="UP000005938">
    <property type="component" value="Unassembled WGS sequence"/>
</dbReference>
<keyword evidence="12" id="KW-0560">Oxidoreductase</keyword>
<dbReference type="CDD" id="cd00713">
    <property type="entry name" value="GltS"/>
    <property type="match status" value="1"/>
</dbReference>
<dbReference type="InterPro" id="IPR017932">
    <property type="entry name" value="GATase_2_dom"/>
</dbReference>
<dbReference type="GO" id="GO:0019676">
    <property type="term" value="P:ammonia assimilation cycle"/>
    <property type="evidence" value="ECO:0007669"/>
    <property type="project" value="TreeGrafter"/>
</dbReference>
<keyword evidence="14" id="KW-0411">Iron-sulfur</keyword>
<evidence type="ECO:0000256" key="20">
    <source>
        <dbReference type="ARBA" id="ARBA00079921"/>
    </source>
</evidence>
<evidence type="ECO:0000256" key="10">
    <source>
        <dbReference type="ARBA" id="ARBA00022827"/>
    </source>
</evidence>
<keyword evidence="8" id="KW-0288">FMN</keyword>
<gene>
    <name evidence="22" type="ORF">W5A_06258</name>
</gene>
<evidence type="ECO:0000256" key="15">
    <source>
        <dbReference type="ARBA" id="ARBA00023164"/>
    </source>
</evidence>
<evidence type="ECO:0000256" key="4">
    <source>
        <dbReference type="ARBA" id="ARBA00009716"/>
    </source>
</evidence>
<dbReference type="GO" id="GO:0046872">
    <property type="term" value="F:metal ion binding"/>
    <property type="evidence" value="ECO:0007669"/>
    <property type="project" value="UniProtKB-KW"/>
</dbReference>
<organism evidence="22 23">
    <name type="scientific">Imtechella halotolerans K1</name>
    <dbReference type="NCBI Taxonomy" id="946077"/>
    <lineage>
        <taxon>Bacteria</taxon>
        <taxon>Pseudomonadati</taxon>
        <taxon>Bacteroidota</taxon>
        <taxon>Flavobacteriia</taxon>
        <taxon>Flavobacteriales</taxon>
        <taxon>Flavobacteriaceae</taxon>
        <taxon>Imtechella</taxon>
    </lineage>
</organism>
<evidence type="ECO:0000256" key="6">
    <source>
        <dbReference type="ARBA" id="ARBA00022605"/>
    </source>
</evidence>
<dbReference type="OrthoDB" id="9758182at2"/>
<dbReference type="InterPro" id="IPR013785">
    <property type="entry name" value="Aldolase_TIM"/>
</dbReference>
<dbReference type="InterPro" id="IPR002932">
    <property type="entry name" value="Glu_synthdom"/>
</dbReference>
<evidence type="ECO:0000256" key="16">
    <source>
        <dbReference type="ARBA" id="ARBA00023291"/>
    </source>
</evidence>
<keyword evidence="11" id="KW-0315">Glutamine amidotransferase</keyword>
<dbReference type="GO" id="GO:0051538">
    <property type="term" value="F:3 iron, 4 sulfur cluster binding"/>
    <property type="evidence" value="ECO:0007669"/>
    <property type="project" value="UniProtKB-KW"/>
</dbReference>
<dbReference type="Pfam" id="PF04898">
    <property type="entry name" value="Glu_syn_central"/>
    <property type="match status" value="1"/>
</dbReference>
<keyword evidence="15" id="KW-0314">Glutamate biosynthesis</keyword>
<dbReference type="Gene3D" id="2.160.20.60">
    <property type="entry name" value="Glutamate synthase, alpha subunit, C-terminal domain"/>
    <property type="match status" value="1"/>
</dbReference>
<dbReference type="CDD" id="cd02808">
    <property type="entry name" value="GltS_FMN"/>
    <property type="match status" value="1"/>
</dbReference>
<proteinExistence type="inferred from homology"/>
<dbReference type="InterPro" id="IPR036485">
    <property type="entry name" value="Glu_synth_asu_C_sf"/>
</dbReference>
<evidence type="ECO:0000256" key="8">
    <source>
        <dbReference type="ARBA" id="ARBA00022643"/>
    </source>
</evidence>
<dbReference type="STRING" id="946077.W5A_06258"/>
<dbReference type="InterPro" id="IPR002489">
    <property type="entry name" value="Glu_synth_asu_C"/>
</dbReference>
<dbReference type="eggNOG" id="COG0067">
    <property type="taxonomic scope" value="Bacteria"/>
</dbReference>
<dbReference type="InterPro" id="IPR029055">
    <property type="entry name" value="Ntn_hydrolases_N"/>
</dbReference>
<comment type="cofactor">
    <cofactor evidence="3">
        <name>FAD</name>
        <dbReference type="ChEBI" id="CHEBI:57692"/>
    </cofactor>
</comment>
<evidence type="ECO:0000256" key="5">
    <source>
        <dbReference type="ARBA" id="ARBA00012079"/>
    </source>
</evidence>
<dbReference type="FunFam" id="3.60.20.10:FF:000001">
    <property type="entry name" value="Glutamate synthase, large subunit"/>
    <property type="match status" value="1"/>
</dbReference>
<evidence type="ECO:0000313" key="22">
    <source>
        <dbReference type="EMBL" id="EID75795.1"/>
    </source>
</evidence>
<dbReference type="Pfam" id="PF00310">
    <property type="entry name" value="GATase_2"/>
    <property type="match status" value="1"/>
</dbReference>
<dbReference type="FunFam" id="3.20.20.70:FF:000031">
    <property type="entry name" value="Glutamate synthase 1 [NADH]"/>
    <property type="match status" value="1"/>
</dbReference>
<dbReference type="SUPFAM" id="SSF51395">
    <property type="entry name" value="FMN-linked oxidoreductases"/>
    <property type="match status" value="1"/>
</dbReference>
<dbReference type="Gene3D" id="3.60.20.10">
    <property type="entry name" value="Glutamine Phosphoribosylpyrophosphate, subunit 1, domain 1"/>
    <property type="match status" value="1"/>
</dbReference>
<evidence type="ECO:0000256" key="9">
    <source>
        <dbReference type="ARBA" id="ARBA00022723"/>
    </source>
</evidence>
<protein>
    <recommendedName>
        <fullName evidence="19">Glutamate synthase [NADPH] large chain</fullName>
        <ecNumber evidence="5">1.4.1.13</ecNumber>
    </recommendedName>
    <alternativeName>
        <fullName evidence="20">Glutamate synthase subunit alpha</fullName>
    </alternativeName>
</protein>
<evidence type="ECO:0000256" key="19">
    <source>
        <dbReference type="ARBA" id="ARBA00072108"/>
    </source>
</evidence>
<dbReference type="PATRIC" id="fig|946077.3.peg.1269"/>
<keyword evidence="16" id="KW-0003">3Fe-4S</keyword>
<feature type="domain" description="Glutamine amidotransferase type-2" evidence="21">
    <location>
        <begin position="17"/>
        <end position="417"/>
    </location>
</feature>
<dbReference type="eggNOG" id="COG0069">
    <property type="taxonomic scope" value="Bacteria"/>
</dbReference>
<dbReference type="GO" id="GO:0004355">
    <property type="term" value="F:glutamate synthase (NADPH) activity"/>
    <property type="evidence" value="ECO:0007669"/>
    <property type="project" value="UniProtKB-EC"/>
</dbReference>
<keyword evidence="9" id="KW-0479">Metal-binding</keyword>
<dbReference type="RefSeq" id="WP_008238554.1">
    <property type="nucleotide sequence ID" value="NZ_AJJU01000004.1"/>
</dbReference>
<dbReference type="NCBIfam" id="NF008730">
    <property type="entry name" value="PRK11750.1"/>
    <property type="match status" value="1"/>
</dbReference>
<name>I0WHC9_9FLAO</name>
<dbReference type="Pfam" id="PF01493">
    <property type="entry name" value="GXGXG"/>
    <property type="match status" value="1"/>
</dbReference>
<evidence type="ECO:0000256" key="7">
    <source>
        <dbReference type="ARBA" id="ARBA00022630"/>
    </source>
</evidence>
<evidence type="ECO:0000256" key="17">
    <source>
        <dbReference type="ARBA" id="ARBA00037898"/>
    </source>
</evidence>
<accession>I0WHC9</accession>
<evidence type="ECO:0000259" key="21">
    <source>
        <dbReference type="PROSITE" id="PS51278"/>
    </source>
</evidence>
<sequence length="1499" mass="167288">MLKEKGLYRDTFEHDACGIGFIVQIDGEASHQLVQDGIKMLENMEHRGGTGIDSCSGDGAGILTQIPDSYFRNQLVGIGIELPKPGTYGVGMLFMPKDKTLRSRFRNDINEQLEAHNFELLGYRTVPVNNRTLGKTPKENEPNIEQLFVSHQVLQENDTELERQLYVLRKAISKTIHTKYNISDEGFYIASLSSKTIVYKGQLTTFQLKEYYKDLTHPLFTSRIILIHSRFSTNTFPKWHLAQPFRFLAHNGEINTIQGNVNWMQSFQHHLESSYFSPKDIDILNPIVNHKNSDSANLDNMLELLYHGGRSLSNSMMMLIPEAWQEDTLMNPQKKAFYQYHSSLIEPWDGPASLCFTNGDIVGATLDRNGLRPSRYCFTKDGRIILSSEAGALPVREENITKKGRLEPGKIFLINLQKGEFIEDSKVKDMIVSQKPYSQWIQNNEIDINTLPSKNLSYQIDTSEITQKQQLFGYTEEDIYRNLIATIHDGKEPIGSMGADTPLAILSEKPQHLSNYFKQHFAQVSNPPIDPLRERVMMSLRTSIGRSFNILSTTPAHCKQITFSHPIITNQQLEKIRQIDHTNFRCKQINALFNADGKPGRLQEALINLCKEADKAILDEGINILIISDREASNTFAPIPSLLAVGAIHHHLTRNKLRVRTGLAVEAGDVMESHHFATLIGYGANIVNPYLTFASIDYLTSQRKNNVKSEKAYENYIKSVNDGLLKIFSKMGISTLQSYHGAQIFEALGIHNDVIEYAFTGTVSRINGLSFDDIAKEILTKHQYAYNDKSLHLETGGVFQWKTDGERHLFSPEAIHLLQQSAWKNDYQQYKQFSRLVDDSSRISLRSLLEFRKRISIPLEEVEPVTSILKRFSTGAMSFGSLSWEAHTSLAIAMNRIGGRSNSGEGGEDKKRYTKLDNGDSMRSEIKQVASGRFGVTIEYLTEASEIQIKIAQGAKPGEGGQLPGYKVDEWIANVRHATPGVSLISPPPHHDIYSIEDLAQLIYDLKSANPSARINVKLVSKAGVGTIAAGVAKAKAEAIMISGFDGGTGASPIGSIQHAGLPWELGLAETNQTLVMNGLRDRVVLQTDGQLRTARDIAIATLLGAEEWSISTAALITQGCIMMRKCHTNTCPVGIATQNKTLREFFKGNPAYVINYFSHIANELREIMAQLGFKTIDEMVGQSQVLKINNSIEFWKLKNLDLSALIYKAENIHNIVNHSFTCQAFDLEGSLNQRIVNELYPLLCTEDSIEKQYRIYNLDRAVGSTLSHYYTRFKKDSKRRPNLVLKFTGSAGQSFGAFACENMTLQLTGEANDYFGKGLSGGTLIIKKHNDATFKAHENSIIGNVALYGATSGNAFINGQAGERFCVRNSGADVVVEGIGAHGCEYMTGGSVIILGNIGRNFAAGMSGGIAYVLNNNDITQLINTELVLIEALTAEDILFVKSQLQAHSKHTQSELASSVINQWNKHLPKWIKIIPTEYKKAIELKAVQSKDIILQTH</sequence>
<evidence type="ECO:0000256" key="1">
    <source>
        <dbReference type="ARBA" id="ARBA00001917"/>
    </source>
</evidence>
<dbReference type="InterPro" id="IPR050711">
    <property type="entry name" value="ET-N_metabolism_enzyme"/>
</dbReference>
<keyword evidence="6" id="KW-0028">Amino-acid biosynthesis</keyword>
<dbReference type="EMBL" id="AJJU01000004">
    <property type="protein sequence ID" value="EID75795.1"/>
    <property type="molecule type" value="Genomic_DNA"/>
</dbReference>
<dbReference type="CDD" id="cd00982">
    <property type="entry name" value="gltB_C"/>
    <property type="match status" value="1"/>
</dbReference>
<dbReference type="SUPFAM" id="SSF56235">
    <property type="entry name" value="N-terminal nucleophile aminohydrolases (Ntn hydrolases)"/>
    <property type="match status" value="1"/>
</dbReference>
<comment type="caution">
    <text evidence="22">The sequence shown here is derived from an EMBL/GenBank/DDBJ whole genome shotgun (WGS) entry which is preliminary data.</text>
</comment>
<comment type="pathway">
    <text evidence="17">Amino-acid biosynthesis; L-glutamate biosynthesis via GLT pathway; L-glutamate from 2-oxoglutarate and L-glutamine (NADP(+) route): step 1/1.</text>
</comment>
<dbReference type="Gene3D" id="3.20.20.70">
    <property type="entry name" value="Aldolase class I"/>
    <property type="match status" value="2"/>
</dbReference>
<keyword evidence="7" id="KW-0285">Flavoprotein</keyword>
<dbReference type="InterPro" id="IPR006982">
    <property type="entry name" value="Glu_synth_centr_N"/>
</dbReference>
<comment type="similarity">
    <text evidence="4">Belongs to the glutamate synthase family.</text>
</comment>
<dbReference type="PANTHER" id="PTHR11938">
    <property type="entry name" value="FAD NADPH DEHYDROGENASE/OXIDOREDUCTASE"/>
    <property type="match status" value="1"/>
</dbReference>
<evidence type="ECO:0000313" key="23">
    <source>
        <dbReference type="Proteomes" id="UP000005938"/>
    </source>
</evidence>
<evidence type="ECO:0000256" key="13">
    <source>
        <dbReference type="ARBA" id="ARBA00023004"/>
    </source>
</evidence>
<evidence type="ECO:0000256" key="12">
    <source>
        <dbReference type="ARBA" id="ARBA00023002"/>
    </source>
</evidence>
<keyword evidence="13" id="KW-0408">Iron</keyword>
<dbReference type="Pfam" id="PF01645">
    <property type="entry name" value="Glu_synthase"/>
    <property type="match status" value="1"/>
</dbReference>
<evidence type="ECO:0000256" key="3">
    <source>
        <dbReference type="ARBA" id="ARBA00001974"/>
    </source>
</evidence>
<comment type="catalytic activity">
    <reaction evidence="18">
        <text>2 L-glutamate + NADP(+) = L-glutamine + 2-oxoglutarate + NADPH + H(+)</text>
        <dbReference type="Rhea" id="RHEA:15501"/>
        <dbReference type="ChEBI" id="CHEBI:15378"/>
        <dbReference type="ChEBI" id="CHEBI:16810"/>
        <dbReference type="ChEBI" id="CHEBI:29985"/>
        <dbReference type="ChEBI" id="CHEBI:57783"/>
        <dbReference type="ChEBI" id="CHEBI:58349"/>
        <dbReference type="ChEBI" id="CHEBI:58359"/>
        <dbReference type="EC" id="1.4.1.13"/>
    </reaction>
</comment>
<dbReference type="FunFam" id="2.160.20.60:FF:000001">
    <property type="entry name" value="Glutamate synthase, large subunit"/>
    <property type="match status" value="1"/>
</dbReference>
<evidence type="ECO:0000256" key="14">
    <source>
        <dbReference type="ARBA" id="ARBA00023014"/>
    </source>
</evidence>
<evidence type="ECO:0000256" key="18">
    <source>
        <dbReference type="ARBA" id="ARBA00048151"/>
    </source>
</evidence>
<comment type="cofactor">
    <cofactor evidence="1">
        <name>FMN</name>
        <dbReference type="ChEBI" id="CHEBI:58210"/>
    </cofactor>
</comment>
<dbReference type="SUPFAM" id="SSF69336">
    <property type="entry name" value="Alpha subunit of glutamate synthase, C-terminal domain"/>
    <property type="match status" value="1"/>
</dbReference>
<evidence type="ECO:0000256" key="11">
    <source>
        <dbReference type="ARBA" id="ARBA00022962"/>
    </source>
</evidence>
<keyword evidence="10" id="KW-0274">FAD</keyword>